<gene>
    <name evidence="1" type="ORF">EZS28_000824</name>
</gene>
<sequence>MSSQIRAIEFGIAAEILFHFLATTYDICDEIAHLVQINAGHLAQISRVASYIRRFKDVVFTFFIQSSKYLMCKRAQIICKSKTQRIQEE</sequence>
<reference evidence="1 2" key="1">
    <citation type="submission" date="2019-03" db="EMBL/GenBank/DDBJ databases">
        <title>Single cell metagenomics reveals metabolic interactions within the superorganism composed of flagellate Streblomastix strix and complex community of Bacteroidetes bacteria on its surface.</title>
        <authorList>
            <person name="Treitli S.C."/>
            <person name="Kolisko M."/>
            <person name="Husnik F."/>
            <person name="Keeling P."/>
            <person name="Hampl V."/>
        </authorList>
    </citation>
    <scope>NUCLEOTIDE SEQUENCE [LARGE SCALE GENOMIC DNA]</scope>
    <source>
        <strain evidence="1">ST1C</strain>
    </source>
</reference>
<evidence type="ECO:0000313" key="1">
    <source>
        <dbReference type="EMBL" id="KAA6403649.1"/>
    </source>
</evidence>
<name>A0A5J4XAY5_9EUKA</name>
<organism evidence="1 2">
    <name type="scientific">Streblomastix strix</name>
    <dbReference type="NCBI Taxonomy" id="222440"/>
    <lineage>
        <taxon>Eukaryota</taxon>
        <taxon>Metamonada</taxon>
        <taxon>Preaxostyla</taxon>
        <taxon>Oxymonadida</taxon>
        <taxon>Streblomastigidae</taxon>
        <taxon>Streblomastix</taxon>
    </lineage>
</organism>
<dbReference type="EMBL" id="SNRW01000076">
    <property type="protein sequence ID" value="KAA6403649.1"/>
    <property type="molecule type" value="Genomic_DNA"/>
</dbReference>
<evidence type="ECO:0000313" key="2">
    <source>
        <dbReference type="Proteomes" id="UP000324800"/>
    </source>
</evidence>
<protein>
    <submittedName>
        <fullName evidence="1">Uncharacterized protein</fullName>
    </submittedName>
</protein>
<accession>A0A5J4XAY5</accession>
<dbReference type="Proteomes" id="UP000324800">
    <property type="component" value="Unassembled WGS sequence"/>
</dbReference>
<comment type="caution">
    <text evidence="1">The sequence shown here is derived from an EMBL/GenBank/DDBJ whole genome shotgun (WGS) entry which is preliminary data.</text>
</comment>
<dbReference type="AlphaFoldDB" id="A0A5J4XAY5"/>
<proteinExistence type="predicted"/>